<sequence length="83" mass="8995">MYSYKPSSVCADEILFDVKDGRITNVEFVGGCPGNAIGLANLLEGMEVEEAIKRLKGVRCGAKNTSCPDQFAKALEDIIKISR</sequence>
<dbReference type="RefSeq" id="WP_027308188.1">
    <property type="nucleotide sequence ID" value="NZ_FQVG01000012.1"/>
</dbReference>
<dbReference type="AlphaFoldDB" id="A0A1M4VJM1"/>
<dbReference type="GO" id="GO:0071897">
    <property type="term" value="P:DNA biosynthetic process"/>
    <property type="evidence" value="ECO:0007669"/>
    <property type="project" value="UniProtKB-KW"/>
</dbReference>
<keyword evidence="3" id="KW-0237">DNA synthesis</keyword>
<evidence type="ECO:0000313" key="8">
    <source>
        <dbReference type="Proteomes" id="UP000184423"/>
    </source>
</evidence>
<keyword evidence="4" id="KW-0547">Nucleotide-binding</keyword>
<dbReference type="GO" id="GO:0000166">
    <property type="term" value="F:nucleotide binding"/>
    <property type="evidence" value="ECO:0007669"/>
    <property type="project" value="UniProtKB-KW"/>
</dbReference>
<dbReference type="InterPro" id="IPR024434">
    <property type="entry name" value="TSCPD_dom"/>
</dbReference>
<organism evidence="7 8">
    <name type="scientific">Caloramator proteoclasticus DSM 10124</name>
    <dbReference type="NCBI Taxonomy" id="1121262"/>
    <lineage>
        <taxon>Bacteria</taxon>
        <taxon>Bacillati</taxon>
        <taxon>Bacillota</taxon>
        <taxon>Clostridia</taxon>
        <taxon>Eubacteriales</taxon>
        <taxon>Clostridiaceae</taxon>
        <taxon>Caloramator</taxon>
    </lineage>
</organism>
<comment type="similarity">
    <text evidence="1">Belongs to the ribonucleoside diphosphate reductase class-2 family.</text>
</comment>
<dbReference type="EMBL" id="FQVG01000012">
    <property type="protein sequence ID" value="SHE69174.1"/>
    <property type="molecule type" value="Genomic_DNA"/>
</dbReference>
<gene>
    <name evidence="7" type="ORF">SAMN02746091_00916</name>
</gene>
<proteinExistence type="inferred from homology"/>
<evidence type="ECO:0000256" key="4">
    <source>
        <dbReference type="ARBA" id="ARBA00022741"/>
    </source>
</evidence>
<evidence type="ECO:0000256" key="1">
    <source>
        <dbReference type="ARBA" id="ARBA00007405"/>
    </source>
</evidence>
<comment type="catalytic activity">
    <reaction evidence="5">
        <text>a 2'-deoxyribonucleoside 5'-diphosphate + [thioredoxin]-disulfide + H2O = a ribonucleoside 5'-diphosphate + [thioredoxin]-dithiol</text>
        <dbReference type="Rhea" id="RHEA:23252"/>
        <dbReference type="Rhea" id="RHEA-COMP:10698"/>
        <dbReference type="Rhea" id="RHEA-COMP:10700"/>
        <dbReference type="ChEBI" id="CHEBI:15377"/>
        <dbReference type="ChEBI" id="CHEBI:29950"/>
        <dbReference type="ChEBI" id="CHEBI:50058"/>
        <dbReference type="ChEBI" id="CHEBI:57930"/>
        <dbReference type="ChEBI" id="CHEBI:73316"/>
        <dbReference type="EC" id="1.17.4.1"/>
    </reaction>
</comment>
<keyword evidence="8" id="KW-1185">Reference proteome</keyword>
<accession>A0A1M4VJM1</accession>
<evidence type="ECO:0000313" key="7">
    <source>
        <dbReference type="EMBL" id="SHE69174.1"/>
    </source>
</evidence>
<feature type="domain" description="TSCPD" evidence="6">
    <location>
        <begin position="5"/>
        <end position="77"/>
    </location>
</feature>
<reference evidence="8" key="1">
    <citation type="submission" date="2016-11" db="EMBL/GenBank/DDBJ databases">
        <authorList>
            <person name="Varghese N."/>
            <person name="Submissions S."/>
        </authorList>
    </citation>
    <scope>NUCLEOTIDE SEQUENCE [LARGE SCALE GENOMIC DNA]</scope>
    <source>
        <strain evidence="8">DSM 10124</strain>
    </source>
</reference>
<evidence type="ECO:0000256" key="2">
    <source>
        <dbReference type="ARBA" id="ARBA00012274"/>
    </source>
</evidence>
<name>A0A1M4VJM1_9CLOT</name>
<dbReference type="EC" id="1.17.4.1" evidence="2"/>
<evidence type="ECO:0000259" key="6">
    <source>
        <dbReference type="Pfam" id="PF12637"/>
    </source>
</evidence>
<dbReference type="GO" id="GO:0004748">
    <property type="term" value="F:ribonucleoside-diphosphate reductase activity, thioredoxin disulfide as acceptor"/>
    <property type="evidence" value="ECO:0007669"/>
    <property type="project" value="UniProtKB-EC"/>
</dbReference>
<protein>
    <recommendedName>
        <fullName evidence="2">ribonucleoside-diphosphate reductase</fullName>
        <ecNumber evidence="2">1.17.4.1</ecNumber>
    </recommendedName>
</protein>
<dbReference type="NCBIfam" id="TIGR03905">
    <property type="entry name" value="TIGR03905_4_Cys"/>
    <property type="match status" value="1"/>
</dbReference>
<dbReference type="Pfam" id="PF12637">
    <property type="entry name" value="TSCPD"/>
    <property type="match status" value="1"/>
</dbReference>
<evidence type="ECO:0000256" key="5">
    <source>
        <dbReference type="ARBA" id="ARBA00047754"/>
    </source>
</evidence>
<dbReference type="Proteomes" id="UP000184423">
    <property type="component" value="Unassembled WGS sequence"/>
</dbReference>
<evidence type="ECO:0000256" key="3">
    <source>
        <dbReference type="ARBA" id="ARBA00022634"/>
    </source>
</evidence>
<dbReference type="InterPro" id="IPR023806">
    <property type="entry name" value="CHP03905"/>
</dbReference>